<dbReference type="PANTHER" id="PTHR35011">
    <property type="entry name" value="2,3-DIKETO-L-GULONATE TRAP TRANSPORTER SMALL PERMEASE PROTEIN YIAM"/>
    <property type="match status" value="1"/>
</dbReference>
<accession>A0A7Y6V8I1</accession>
<feature type="transmembrane region" description="Helical" evidence="9">
    <location>
        <begin position="90"/>
        <end position="111"/>
    </location>
</feature>
<dbReference type="GO" id="GO:0015740">
    <property type="term" value="P:C4-dicarboxylate transport"/>
    <property type="evidence" value="ECO:0007669"/>
    <property type="project" value="TreeGrafter"/>
</dbReference>
<evidence type="ECO:0000256" key="4">
    <source>
        <dbReference type="ARBA" id="ARBA00022519"/>
    </source>
</evidence>
<evidence type="ECO:0000256" key="6">
    <source>
        <dbReference type="ARBA" id="ARBA00022989"/>
    </source>
</evidence>
<dbReference type="RefSeq" id="WP_176302992.1">
    <property type="nucleotide sequence ID" value="NZ_JABWCV010000006.1"/>
</dbReference>
<evidence type="ECO:0000313" key="12">
    <source>
        <dbReference type="Proteomes" id="UP000589984"/>
    </source>
</evidence>
<evidence type="ECO:0000313" key="11">
    <source>
        <dbReference type="EMBL" id="NVF13947.1"/>
    </source>
</evidence>
<feature type="domain" description="Tripartite ATP-independent periplasmic transporters DctQ component" evidence="10">
    <location>
        <begin position="24"/>
        <end position="154"/>
    </location>
</feature>
<comment type="function">
    <text evidence="9">Part of the tripartite ATP-independent periplasmic (TRAP) transport system.</text>
</comment>
<dbReference type="AlphaFoldDB" id="A0A7Y6V8I1"/>
<proteinExistence type="inferred from homology"/>
<name>A0A7Y6V8I1_9GAMM</name>
<keyword evidence="5 9" id="KW-0812">Transmembrane</keyword>
<comment type="subunit">
    <text evidence="9">The complex comprises the extracytoplasmic solute receptor protein and the two transmembrane proteins.</text>
</comment>
<evidence type="ECO:0000256" key="1">
    <source>
        <dbReference type="ARBA" id="ARBA00004429"/>
    </source>
</evidence>
<dbReference type="GO" id="GO:0005886">
    <property type="term" value="C:plasma membrane"/>
    <property type="evidence" value="ECO:0007669"/>
    <property type="project" value="UniProtKB-SubCell"/>
</dbReference>
<keyword evidence="2 9" id="KW-0813">Transport</keyword>
<dbReference type="Proteomes" id="UP000589984">
    <property type="component" value="Unassembled WGS sequence"/>
</dbReference>
<reference evidence="11 12" key="1">
    <citation type="submission" date="2020-06" db="EMBL/GenBank/DDBJ databases">
        <title>Halomonas sp. QX-1 draft genome sequence.</title>
        <authorList>
            <person name="Qiu X."/>
        </authorList>
    </citation>
    <scope>NUCLEOTIDE SEQUENCE [LARGE SCALE GENOMIC DNA]</scope>
    <source>
        <strain evidence="11 12">QX-1</strain>
    </source>
</reference>
<keyword evidence="12" id="KW-1185">Reference proteome</keyword>
<comment type="caution">
    <text evidence="11">The sequence shown here is derived from an EMBL/GenBank/DDBJ whole genome shotgun (WGS) entry which is preliminary data.</text>
</comment>
<sequence length="165" mass="18459">MFTKIIDAITKAFFFLASLALGLIVVIFSFEIIMRYFFAAPTSWATDTVTFLFCASLMLALPEVTRTDGNIAVSIILDFSAPSIANKIKLVIYAVSFLIVSYVTYITFIEFSRLFETGINTLGSFRISKWIVFSFIPLGLGLSVLQLIILFKRQLIEISLVRKGA</sequence>
<feature type="transmembrane region" description="Helical" evidence="9">
    <location>
        <begin position="12"/>
        <end position="38"/>
    </location>
</feature>
<protein>
    <recommendedName>
        <fullName evidence="9">TRAP transporter small permease protein</fullName>
    </recommendedName>
</protein>
<comment type="subcellular location">
    <subcellularLocation>
        <location evidence="1 9">Cell inner membrane</location>
        <topology evidence="1 9">Multi-pass membrane protein</topology>
    </subcellularLocation>
</comment>
<keyword evidence="6 9" id="KW-1133">Transmembrane helix</keyword>
<feature type="transmembrane region" description="Helical" evidence="9">
    <location>
        <begin position="44"/>
        <end position="61"/>
    </location>
</feature>
<evidence type="ECO:0000256" key="2">
    <source>
        <dbReference type="ARBA" id="ARBA00022448"/>
    </source>
</evidence>
<dbReference type="EMBL" id="JABWCV010000006">
    <property type="protein sequence ID" value="NVF13947.1"/>
    <property type="molecule type" value="Genomic_DNA"/>
</dbReference>
<feature type="transmembrane region" description="Helical" evidence="9">
    <location>
        <begin position="131"/>
        <end position="151"/>
    </location>
</feature>
<evidence type="ECO:0000256" key="8">
    <source>
        <dbReference type="ARBA" id="ARBA00038436"/>
    </source>
</evidence>
<evidence type="ECO:0000256" key="7">
    <source>
        <dbReference type="ARBA" id="ARBA00023136"/>
    </source>
</evidence>
<dbReference type="PANTHER" id="PTHR35011:SF10">
    <property type="entry name" value="TRAP TRANSPORTER SMALL PERMEASE PROTEIN"/>
    <property type="match status" value="1"/>
</dbReference>
<dbReference type="GO" id="GO:0022857">
    <property type="term" value="F:transmembrane transporter activity"/>
    <property type="evidence" value="ECO:0007669"/>
    <property type="project" value="UniProtKB-UniRule"/>
</dbReference>
<comment type="similarity">
    <text evidence="8 9">Belongs to the TRAP transporter small permease family.</text>
</comment>
<evidence type="ECO:0000256" key="9">
    <source>
        <dbReference type="RuleBase" id="RU369079"/>
    </source>
</evidence>
<organism evidence="11 12">
    <name type="scientific">Vreelandella maris</name>
    <dbReference type="NCBI Taxonomy" id="2729617"/>
    <lineage>
        <taxon>Bacteria</taxon>
        <taxon>Pseudomonadati</taxon>
        <taxon>Pseudomonadota</taxon>
        <taxon>Gammaproteobacteria</taxon>
        <taxon>Oceanospirillales</taxon>
        <taxon>Halomonadaceae</taxon>
        <taxon>Vreelandella</taxon>
    </lineage>
</organism>
<dbReference type="Pfam" id="PF04290">
    <property type="entry name" value="DctQ"/>
    <property type="match status" value="1"/>
</dbReference>
<keyword evidence="3" id="KW-1003">Cell membrane</keyword>
<dbReference type="InterPro" id="IPR007387">
    <property type="entry name" value="TRAP_DctQ"/>
</dbReference>
<keyword evidence="7 9" id="KW-0472">Membrane</keyword>
<dbReference type="InterPro" id="IPR055348">
    <property type="entry name" value="DctQ"/>
</dbReference>
<evidence type="ECO:0000256" key="3">
    <source>
        <dbReference type="ARBA" id="ARBA00022475"/>
    </source>
</evidence>
<evidence type="ECO:0000259" key="10">
    <source>
        <dbReference type="Pfam" id="PF04290"/>
    </source>
</evidence>
<evidence type="ECO:0000256" key="5">
    <source>
        <dbReference type="ARBA" id="ARBA00022692"/>
    </source>
</evidence>
<gene>
    <name evidence="11" type="ORF">HUO07_07150</name>
</gene>
<keyword evidence="4 9" id="KW-0997">Cell inner membrane</keyword>